<dbReference type="EMBL" id="CP003282">
    <property type="protein sequence ID" value="AFG38292.1"/>
    <property type="molecule type" value="Genomic_DNA"/>
</dbReference>
<keyword evidence="7" id="KW-1185">Reference proteome</keyword>
<evidence type="ECO:0000259" key="5">
    <source>
        <dbReference type="Pfam" id="PF04357"/>
    </source>
</evidence>
<dbReference type="OrthoDB" id="9811276at2"/>
<keyword evidence="4" id="KW-0472">Membrane</keyword>
<evidence type="ECO:0000313" key="6">
    <source>
        <dbReference type="EMBL" id="AFG38292.1"/>
    </source>
</evidence>
<accession>H9UL99</accession>
<organism evidence="6 7">
    <name type="scientific">Spirochaeta africana (strain ATCC 700263 / DSM 8902 / Z-7692)</name>
    <dbReference type="NCBI Taxonomy" id="889378"/>
    <lineage>
        <taxon>Bacteria</taxon>
        <taxon>Pseudomonadati</taxon>
        <taxon>Spirochaetota</taxon>
        <taxon>Spirochaetia</taxon>
        <taxon>Spirochaetales</taxon>
        <taxon>Spirochaetaceae</taxon>
        <taxon>Spirochaeta</taxon>
    </lineage>
</organism>
<keyword evidence="2" id="KW-0812">Transmembrane</keyword>
<dbReference type="RefSeq" id="WP_014456275.1">
    <property type="nucleotide sequence ID" value="NC_017098.1"/>
</dbReference>
<dbReference type="Proteomes" id="UP000007383">
    <property type="component" value="Chromosome"/>
</dbReference>
<dbReference type="KEGG" id="sfc:Spiaf_2256"/>
<dbReference type="STRING" id="889378.Spiaf_2256"/>
<proteinExistence type="predicted"/>
<evidence type="ECO:0000256" key="1">
    <source>
        <dbReference type="ARBA" id="ARBA00004167"/>
    </source>
</evidence>
<comment type="subcellular location">
    <subcellularLocation>
        <location evidence="1">Membrane</location>
        <topology evidence="1">Single-pass membrane protein</topology>
    </subcellularLocation>
</comment>
<dbReference type="PATRIC" id="fig|889378.3.peg.2233"/>
<dbReference type="InterPro" id="IPR007452">
    <property type="entry name" value="TamB_C"/>
</dbReference>
<dbReference type="PANTHER" id="PTHR36985:SF1">
    <property type="entry name" value="TRANSLOCATION AND ASSEMBLY MODULE SUBUNIT TAMB"/>
    <property type="match status" value="1"/>
</dbReference>
<dbReference type="GO" id="GO:0009306">
    <property type="term" value="P:protein secretion"/>
    <property type="evidence" value="ECO:0007669"/>
    <property type="project" value="InterPro"/>
</dbReference>
<evidence type="ECO:0000256" key="4">
    <source>
        <dbReference type="ARBA" id="ARBA00023136"/>
    </source>
</evidence>
<dbReference type="GO" id="GO:0005886">
    <property type="term" value="C:plasma membrane"/>
    <property type="evidence" value="ECO:0007669"/>
    <property type="project" value="InterPro"/>
</dbReference>
<evidence type="ECO:0000256" key="2">
    <source>
        <dbReference type="ARBA" id="ARBA00022692"/>
    </source>
</evidence>
<feature type="domain" description="Translocation and assembly module TamB C-terminal" evidence="5">
    <location>
        <begin position="840"/>
        <end position="1262"/>
    </location>
</feature>
<gene>
    <name evidence="6" type="ordered locus">Spiaf_2256</name>
</gene>
<evidence type="ECO:0000313" key="7">
    <source>
        <dbReference type="Proteomes" id="UP000007383"/>
    </source>
</evidence>
<reference evidence="7" key="1">
    <citation type="journal article" date="2013" name="Stand. Genomic Sci.">
        <title>Complete genome sequence of the halophilic bacterium Spirochaeta africana type strain (Z-7692(T)) from the alkaline Lake Magadi in the East African Rift.</title>
        <authorList>
            <person name="Liolos K."/>
            <person name="Abt B."/>
            <person name="Scheuner C."/>
            <person name="Teshima H."/>
            <person name="Held B."/>
            <person name="Lapidus A."/>
            <person name="Nolan M."/>
            <person name="Lucas S."/>
            <person name="Deshpande S."/>
            <person name="Cheng J.F."/>
            <person name="Tapia R."/>
            <person name="Goodwin L.A."/>
            <person name="Pitluck S."/>
            <person name="Pagani I."/>
            <person name="Ivanova N."/>
            <person name="Mavromatis K."/>
            <person name="Mikhailova N."/>
            <person name="Huntemann M."/>
            <person name="Pati A."/>
            <person name="Chen A."/>
            <person name="Palaniappan K."/>
            <person name="Land M."/>
            <person name="Rohde M."/>
            <person name="Tindall B.J."/>
            <person name="Detter J.C."/>
            <person name="Goker M."/>
            <person name="Bristow J."/>
            <person name="Eisen J.A."/>
            <person name="Markowitz V."/>
            <person name="Hugenholtz P."/>
            <person name="Woyke T."/>
            <person name="Klenk H.P."/>
            <person name="Kyrpides N.C."/>
        </authorList>
    </citation>
    <scope>NUCLEOTIDE SEQUENCE</scope>
    <source>
        <strain evidence="7">ATCC 700263 / DSM 8902 / Z-7692</strain>
    </source>
</reference>
<sequence length="1298" mass="139807">MLRRIAVRLLIILSVALVLLAAVAVQPAVQTRAVNAVLRTVTRTQPFSVQLEGVMVRPSGLIEISELRVFNDTGTPVLRAQHLAASLDWLALLRRRVAFRFLSGNDITIHLDEQLIRDLRSQPEVEESAAGSRWSLRFRRIALQDIGIVQDLVPAAADIPGRLQIRALDLGPGGAAVRQAEVGIGPLQLQVDGQLNADRSLAGRIAARVIGGEQLAEMAGLLPGTAAAALDPYRLSASLSAGLGGSLEELDIEGLSLDMQTGTDTALRAALDGQLQPQSLEFQGMLSRLEVDGLLPAQVQAAGEFRGSPQEVELAWEVSYGMITGRLDAAVKGVADGADASTSTGYNLRLRLGEDALNVVTRGELDPVGRRLDGDLHIEQLLPHGLGLPVADVQLSGSADYAVNWGGGTSFRLMLQELLLDSAAGRQRLADTRFTGELTSAGVHLDMQGPGILASISANQAMLAAAQRAAADPLSALEQLPESASAELSLVVDAPAALLPPLIPGLQSLSPLTLGFRLEQGRIFGSGSLAELELTDVAVHQLSLTLAGDLQAVEYRAAAEGLRIRDYPPIIPEIAGRLDHEHLELEIGMVSAEGLDLVDAAAVVRSENGGFSVQLQPPRLRIWGQTWELPAQHRVWFYPDRIDLQGIEFRRRQTLVALDGVGPGQAELRIRGLDLSTLPAMDGVAGMVAADARLRLEEQIAADFQLQVDGLQLFHRPIGDLEVSGAWQDRLDAELQLQDNDSRIAALGWLDPASGELELELDLTTIDIDYLRELLPDEIEQPAGSITGGLRLSGRLDDPTIDGRLQLRGAGFRVARLGTAFTIGSQSIHISNNRVRLDNLELRDSQQRSAVLQGELELSADPDDFRFDVGLQSSGIQVMDTTAQSGAALYGQLLLGSNLRLAGSLASPRITGSIEAASDTSLTAALPQTRGDAGIGRDIVRFRDPGGVVPVDAPEPLLPGVEVSALLRIDPDARLTLLIDPRRGDRLQVRGGGELSLGVDPGGEVSLSGRYAIQQGRYQLQFLTFGQREFALQSGGGIVWSGDPADAELDLVAVHRVRTSPAPILVGSDVPAGDLPFEVLMEISGSLQQPDIGFRLDMPTGEQGALGGRPYAAVQNINQFETRRNTQAFALIVLNQFVREDFSGIDETAVLGTGARSSVSELLTYQLNALSARFIPGIDLSFTVDSFLEATEEGPEGRTELQVELAQQLFNDRVTVRFGGRYDIERDPREQLDWAELGGDVSVEYALTRDGRYRLRAFHERDARRAAGDRADTTGLSLLFSRQRDPFTHQEIKDEEEE</sequence>
<protein>
    <recommendedName>
        <fullName evidence="5">Translocation and assembly module TamB C-terminal domain-containing protein</fullName>
    </recommendedName>
</protein>
<dbReference type="PANTHER" id="PTHR36985">
    <property type="entry name" value="TRANSLOCATION AND ASSEMBLY MODULE SUBUNIT TAMB"/>
    <property type="match status" value="1"/>
</dbReference>
<evidence type="ECO:0000256" key="3">
    <source>
        <dbReference type="ARBA" id="ARBA00022989"/>
    </source>
</evidence>
<dbReference type="eggNOG" id="COG2911">
    <property type="taxonomic scope" value="Bacteria"/>
</dbReference>
<dbReference type="Pfam" id="PF04357">
    <property type="entry name" value="TamB"/>
    <property type="match status" value="1"/>
</dbReference>
<keyword evidence="3" id="KW-1133">Transmembrane helix</keyword>
<name>H9UL99_SPIAZ</name>
<dbReference type="HOGENOM" id="CLU_261680_0_0_12"/>